<gene>
    <name evidence="1" type="ORF">NX02_22245</name>
</gene>
<proteinExistence type="predicted"/>
<dbReference type="Proteomes" id="UP000018851">
    <property type="component" value="Chromosome"/>
</dbReference>
<reference evidence="1 2" key="1">
    <citation type="submission" date="2013-07" db="EMBL/GenBank/DDBJ databases">
        <title>Completed genome of Sphingomonas sanxanigenens NX02.</title>
        <authorList>
            <person name="Ma T."/>
            <person name="Huang H."/>
            <person name="Wu M."/>
            <person name="Li X."/>
            <person name="Li G."/>
        </authorList>
    </citation>
    <scope>NUCLEOTIDE SEQUENCE [LARGE SCALE GENOMIC DNA]</scope>
    <source>
        <strain evidence="1 2">NX02</strain>
    </source>
</reference>
<dbReference type="EMBL" id="CP006644">
    <property type="protein sequence ID" value="AHE56072.1"/>
    <property type="molecule type" value="Genomic_DNA"/>
</dbReference>
<evidence type="ECO:0000313" key="2">
    <source>
        <dbReference type="Proteomes" id="UP000018851"/>
    </source>
</evidence>
<evidence type="ECO:0000313" key="1">
    <source>
        <dbReference type="EMBL" id="AHE56072.1"/>
    </source>
</evidence>
<dbReference type="HOGENOM" id="CLU_3157928_0_0_5"/>
<sequence length="48" mass="5175">MRQSALEAVGQKLGSSFDGVGFPKARCHGLFLAVSIRKAIDRLIDLMA</sequence>
<dbReference type="KEGG" id="ssan:NX02_22245"/>
<name>W0AHR8_9SPHN</name>
<protein>
    <submittedName>
        <fullName evidence="1">Uncharacterized protein</fullName>
    </submittedName>
</protein>
<accession>W0AHR8</accession>
<dbReference type="AlphaFoldDB" id="W0AHR8"/>
<organism evidence="1 2">
    <name type="scientific">Sphingomonas sanxanigenens DSM 19645 = NX02</name>
    <dbReference type="NCBI Taxonomy" id="1123269"/>
    <lineage>
        <taxon>Bacteria</taxon>
        <taxon>Pseudomonadati</taxon>
        <taxon>Pseudomonadota</taxon>
        <taxon>Alphaproteobacteria</taxon>
        <taxon>Sphingomonadales</taxon>
        <taxon>Sphingomonadaceae</taxon>
        <taxon>Sphingomonas</taxon>
    </lineage>
</organism>
<keyword evidence="2" id="KW-1185">Reference proteome</keyword>